<feature type="domain" description="SnoaL-like" evidence="2">
    <location>
        <begin position="31"/>
        <end position="131"/>
    </location>
</feature>
<dbReference type="Pfam" id="PF12680">
    <property type="entry name" value="SnoaL_2"/>
    <property type="match status" value="1"/>
</dbReference>
<feature type="chain" id="PRO_5040744585" evidence="1">
    <location>
        <begin position="23"/>
        <end position="137"/>
    </location>
</feature>
<proteinExistence type="predicted"/>
<reference evidence="3" key="1">
    <citation type="submission" date="2022-03" db="EMBL/GenBank/DDBJ databases">
        <title>Bacterial whole genome sequence for Hymenobacter sp. DH14.</title>
        <authorList>
            <person name="Le V."/>
        </authorList>
    </citation>
    <scope>NUCLEOTIDE SEQUENCE</scope>
    <source>
        <strain evidence="3">DH14</strain>
    </source>
</reference>
<dbReference type="Proteomes" id="UP001139193">
    <property type="component" value="Unassembled WGS sequence"/>
</dbReference>
<keyword evidence="4" id="KW-1185">Reference proteome</keyword>
<name>A0A9X1VIL7_9BACT</name>
<dbReference type="InterPro" id="IPR037401">
    <property type="entry name" value="SnoaL-like"/>
</dbReference>
<accession>A0A9X1VIL7</accession>
<evidence type="ECO:0000313" key="4">
    <source>
        <dbReference type="Proteomes" id="UP001139193"/>
    </source>
</evidence>
<comment type="caution">
    <text evidence="3">The sequence shown here is derived from an EMBL/GenBank/DDBJ whole genome shotgun (WGS) entry which is preliminary data.</text>
</comment>
<evidence type="ECO:0000313" key="3">
    <source>
        <dbReference type="EMBL" id="MCI1187670.1"/>
    </source>
</evidence>
<evidence type="ECO:0000256" key="1">
    <source>
        <dbReference type="SAM" id="SignalP"/>
    </source>
</evidence>
<dbReference type="SUPFAM" id="SSF54427">
    <property type="entry name" value="NTF2-like"/>
    <property type="match status" value="1"/>
</dbReference>
<dbReference type="EMBL" id="JALBGC010000002">
    <property type="protein sequence ID" value="MCI1187670.1"/>
    <property type="molecule type" value="Genomic_DNA"/>
</dbReference>
<dbReference type="AlphaFoldDB" id="A0A9X1VIL7"/>
<gene>
    <name evidence="3" type="ORF">MON38_09575</name>
</gene>
<sequence length="137" mass="15389">MKLLLLVATTTLLSLLARPARAQNPTPEQLVQQQVDGWNAHDAAAFAAPYADTTALYIYPNQVLKRFKTHDDLQAYYASLFKANPRLHCEVANKMVLKNTVILHEKITGLANRPDSQSLVIYRVEQGKIVSVRFVLD</sequence>
<organism evidence="3 4">
    <name type="scientific">Hymenobacter cyanobacteriorum</name>
    <dbReference type="NCBI Taxonomy" id="2926463"/>
    <lineage>
        <taxon>Bacteria</taxon>
        <taxon>Pseudomonadati</taxon>
        <taxon>Bacteroidota</taxon>
        <taxon>Cytophagia</taxon>
        <taxon>Cytophagales</taxon>
        <taxon>Hymenobacteraceae</taxon>
        <taxon>Hymenobacter</taxon>
    </lineage>
</organism>
<evidence type="ECO:0000259" key="2">
    <source>
        <dbReference type="Pfam" id="PF12680"/>
    </source>
</evidence>
<dbReference type="Gene3D" id="3.10.450.50">
    <property type="match status" value="1"/>
</dbReference>
<keyword evidence="1" id="KW-0732">Signal</keyword>
<dbReference type="RefSeq" id="WP_241935931.1">
    <property type="nucleotide sequence ID" value="NZ_JALBGC010000002.1"/>
</dbReference>
<feature type="signal peptide" evidence="1">
    <location>
        <begin position="1"/>
        <end position="22"/>
    </location>
</feature>
<protein>
    <submittedName>
        <fullName evidence="3">Nuclear transport factor 2 family protein</fullName>
    </submittedName>
</protein>
<dbReference type="InterPro" id="IPR032710">
    <property type="entry name" value="NTF2-like_dom_sf"/>
</dbReference>